<feature type="domain" description="Gfo/Idh/MocA-like oxidoreductase C-terminal" evidence="4">
    <location>
        <begin position="151"/>
        <end position="372"/>
    </location>
</feature>
<feature type="domain" description="Gfo/Idh/MocA-like oxidoreductase N-terminal" evidence="3">
    <location>
        <begin position="16"/>
        <end position="137"/>
    </location>
</feature>
<proteinExistence type="inferred from homology"/>
<dbReference type="STRING" id="1296100.A0A1B9G633"/>
<evidence type="ECO:0000259" key="3">
    <source>
        <dbReference type="Pfam" id="PF01408"/>
    </source>
</evidence>
<evidence type="ECO:0000313" key="6">
    <source>
        <dbReference type="EMBL" id="WVW78847.1"/>
    </source>
</evidence>
<reference evidence="5" key="1">
    <citation type="submission" date="2013-07" db="EMBL/GenBank/DDBJ databases">
        <title>The Genome Sequence of Cryptococcus bestiolae CBS10118.</title>
        <authorList>
            <consortium name="The Broad Institute Genome Sequencing Platform"/>
            <person name="Cuomo C."/>
            <person name="Litvintseva A."/>
            <person name="Chen Y."/>
            <person name="Heitman J."/>
            <person name="Sun S."/>
            <person name="Springer D."/>
            <person name="Dromer F."/>
            <person name="Young S.K."/>
            <person name="Zeng Q."/>
            <person name="Gargeya S."/>
            <person name="Fitzgerald M."/>
            <person name="Abouelleil A."/>
            <person name="Alvarado L."/>
            <person name="Berlin A.M."/>
            <person name="Chapman S.B."/>
            <person name="Dewar J."/>
            <person name="Goldberg J."/>
            <person name="Griggs A."/>
            <person name="Gujja S."/>
            <person name="Hansen M."/>
            <person name="Howarth C."/>
            <person name="Imamovic A."/>
            <person name="Larimer J."/>
            <person name="McCowan C."/>
            <person name="Murphy C."/>
            <person name="Pearson M."/>
            <person name="Priest M."/>
            <person name="Roberts A."/>
            <person name="Saif S."/>
            <person name="Shea T."/>
            <person name="Sykes S."/>
            <person name="Wortman J."/>
            <person name="Nusbaum C."/>
            <person name="Birren B."/>
        </authorList>
    </citation>
    <scope>NUCLEOTIDE SEQUENCE [LARGE SCALE GENOMIC DNA]</scope>
    <source>
        <strain evidence="5">CBS 10118</strain>
    </source>
</reference>
<gene>
    <name evidence="5" type="ORF">I302_04183</name>
    <name evidence="6" type="ORF">I302_100810</name>
</gene>
<organism evidence="5">
    <name type="scientific">Kwoniella bestiolae CBS 10118</name>
    <dbReference type="NCBI Taxonomy" id="1296100"/>
    <lineage>
        <taxon>Eukaryota</taxon>
        <taxon>Fungi</taxon>
        <taxon>Dikarya</taxon>
        <taxon>Basidiomycota</taxon>
        <taxon>Agaricomycotina</taxon>
        <taxon>Tremellomycetes</taxon>
        <taxon>Tremellales</taxon>
        <taxon>Cryptococcaceae</taxon>
        <taxon>Kwoniella</taxon>
    </lineage>
</organism>
<dbReference type="GO" id="GO:0016491">
    <property type="term" value="F:oxidoreductase activity"/>
    <property type="evidence" value="ECO:0007669"/>
    <property type="project" value="UniProtKB-KW"/>
</dbReference>
<dbReference type="PANTHER" id="PTHR43708:SF5">
    <property type="entry name" value="CONSERVED EXPRESSED OXIDOREDUCTASE (EUROFUNG)-RELATED"/>
    <property type="match status" value="1"/>
</dbReference>
<reference evidence="6" key="2">
    <citation type="submission" date="2013-07" db="EMBL/GenBank/DDBJ databases">
        <authorList>
            <consortium name="The Broad Institute Genome Sequencing Platform"/>
            <person name="Cuomo C."/>
            <person name="Litvintseva A."/>
            <person name="Chen Y."/>
            <person name="Heitman J."/>
            <person name="Sun S."/>
            <person name="Springer D."/>
            <person name="Dromer F."/>
            <person name="Young S.K."/>
            <person name="Zeng Q."/>
            <person name="Gargeya S."/>
            <person name="Fitzgerald M."/>
            <person name="Abouelleil A."/>
            <person name="Alvarado L."/>
            <person name="Berlin A.M."/>
            <person name="Chapman S.B."/>
            <person name="Dewar J."/>
            <person name="Goldberg J."/>
            <person name="Griggs A."/>
            <person name="Gujja S."/>
            <person name="Hansen M."/>
            <person name="Howarth C."/>
            <person name="Imamovic A."/>
            <person name="Larimer J."/>
            <person name="McCowan C."/>
            <person name="Murphy C."/>
            <person name="Pearson M."/>
            <person name="Priest M."/>
            <person name="Roberts A."/>
            <person name="Saif S."/>
            <person name="Shea T."/>
            <person name="Sykes S."/>
            <person name="Wortman J."/>
            <person name="Nusbaum C."/>
            <person name="Birren B."/>
        </authorList>
    </citation>
    <scope>NUCLEOTIDE SEQUENCE</scope>
    <source>
        <strain evidence="6">CBS 10118</strain>
    </source>
</reference>
<sequence>MSSPIIKPRSTTGPLRTSILGTGMSLSVFHEPTISLLPQQFILHSIYERSAKGRLDPLLKAGKLRDVKVVRTLEEVLEDSEVELVVISTPNNTHFDYAKRSLESGKHVLIEKPICPTLKEAEELYRIAEERGLAIGVYQNRRWDSDFLTLRKLLNDGKLGPITELTSSFDRYRPLPSTYTPGVNWKETPGESNESIYNLGSHLIDQAVVLFGKPQKVMGRVWDSRGIGLDENFEVTLFYPSQTITLKASILSPLPHQLRYLVKGTKGTYVKYTLPPSHPSLKKFNRGVDHEGFDSEPEEGWGTVWAAKEERDGTDFMEEKVPALSGNYTALYENLFESINIGDRGKLSVKKEQVLSVLRIIELARKSSEQGKVLVFE</sequence>
<dbReference type="KEGG" id="kbi:30208582"/>
<dbReference type="InterPro" id="IPR051317">
    <property type="entry name" value="Gfo/Idh/MocA_oxidoreduct"/>
</dbReference>
<dbReference type="EMBL" id="KI894020">
    <property type="protein sequence ID" value="OCF26497.1"/>
    <property type="molecule type" value="Genomic_DNA"/>
</dbReference>
<dbReference type="Proteomes" id="UP000092730">
    <property type="component" value="Chromosome 1"/>
</dbReference>
<name>A0A1B9G633_9TREE</name>
<evidence type="ECO:0008006" key="8">
    <source>
        <dbReference type="Google" id="ProtNLM"/>
    </source>
</evidence>
<dbReference type="Pfam" id="PF01408">
    <property type="entry name" value="GFO_IDH_MocA"/>
    <property type="match status" value="1"/>
</dbReference>
<dbReference type="InterPro" id="IPR000683">
    <property type="entry name" value="Gfo/Idh/MocA-like_OxRdtase_N"/>
</dbReference>
<dbReference type="PANTHER" id="PTHR43708">
    <property type="entry name" value="CONSERVED EXPRESSED OXIDOREDUCTASE (EUROFUNG)"/>
    <property type="match status" value="1"/>
</dbReference>
<reference evidence="6" key="4">
    <citation type="submission" date="2024-02" db="EMBL/GenBank/DDBJ databases">
        <title>Comparative genomics of Cryptococcus and Kwoniella reveals pathogenesis evolution and contrasting modes of karyotype evolution via chromosome fusion or intercentromeric recombination.</title>
        <authorList>
            <person name="Coelho M.A."/>
            <person name="David-Palma M."/>
            <person name="Shea T."/>
            <person name="Bowers K."/>
            <person name="McGinley-Smith S."/>
            <person name="Mohammad A.W."/>
            <person name="Gnirke A."/>
            <person name="Yurkov A.M."/>
            <person name="Nowrousian M."/>
            <person name="Sun S."/>
            <person name="Cuomo C.A."/>
            <person name="Heitman J."/>
        </authorList>
    </citation>
    <scope>NUCLEOTIDE SEQUENCE</scope>
    <source>
        <strain evidence="6">CBS 10118</strain>
    </source>
</reference>
<dbReference type="GeneID" id="30208582"/>
<dbReference type="GO" id="GO:0000166">
    <property type="term" value="F:nucleotide binding"/>
    <property type="evidence" value="ECO:0007669"/>
    <property type="project" value="InterPro"/>
</dbReference>
<comment type="similarity">
    <text evidence="1">Belongs to the Gfo/Idh/MocA family.</text>
</comment>
<dbReference type="SUPFAM" id="SSF51735">
    <property type="entry name" value="NAD(P)-binding Rossmann-fold domains"/>
    <property type="match status" value="1"/>
</dbReference>
<evidence type="ECO:0000259" key="4">
    <source>
        <dbReference type="Pfam" id="PF02894"/>
    </source>
</evidence>
<keyword evidence="2" id="KW-0560">Oxidoreductase</keyword>
<protein>
    <recommendedName>
        <fullName evidence="8">Oxidoreductase</fullName>
    </recommendedName>
</protein>
<dbReference type="OrthoDB" id="446809at2759"/>
<evidence type="ECO:0000256" key="1">
    <source>
        <dbReference type="ARBA" id="ARBA00010928"/>
    </source>
</evidence>
<dbReference type="VEuPathDB" id="FungiDB:I302_04183"/>
<dbReference type="EMBL" id="CP144541">
    <property type="protein sequence ID" value="WVW78847.1"/>
    <property type="molecule type" value="Genomic_DNA"/>
</dbReference>
<dbReference type="Gene3D" id="3.30.360.10">
    <property type="entry name" value="Dihydrodipicolinate Reductase, domain 2"/>
    <property type="match status" value="1"/>
</dbReference>
<keyword evidence="7" id="KW-1185">Reference proteome</keyword>
<dbReference type="InterPro" id="IPR004104">
    <property type="entry name" value="Gfo/Idh/MocA-like_OxRdtase_C"/>
</dbReference>
<evidence type="ECO:0000313" key="5">
    <source>
        <dbReference type="EMBL" id="OCF26497.1"/>
    </source>
</evidence>
<evidence type="ECO:0000313" key="7">
    <source>
        <dbReference type="Proteomes" id="UP000092730"/>
    </source>
</evidence>
<dbReference type="RefSeq" id="XP_019047567.1">
    <property type="nucleotide sequence ID" value="XM_019190819.1"/>
</dbReference>
<dbReference type="AlphaFoldDB" id="A0A1B9G633"/>
<evidence type="ECO:0000256" key="2">
    <source>
        <dbReference type="ARBA" id="ARBA00023002"/>
    </source>
</evidence>
<dbReference type="InterPro" id="IPR036291">
    <property type="entry name" value="NAD(P)-bd_dom_sf"/>
</dbReference>
<dbReference type="Gene3D" id="3.40.50.720">
    <property type="entry name" value="NAD(P)-binding Rossmann-like Domain"/>
    <property type="match status" value="1"/>
</dbReference>
<reference evidence="5" key="3">
    <citation type="submission" date="2014-01" db="EMBL/GenBank/DDBJ databases">
        <title>Evolution of pathogenesis and genome organization in the Tremellales.</title>
        <authorList>
            <person name="Cuomo C."/>
            <person name="Litvintseva A."/>
            <person name="Heitman J."/>
            <person name="Chen Y."/>
            <person name="Sun S."/>
            <person name="Springer D."/>
            <person name="Dromer F."/>
            <person name="Young S."/>
            <person name="Zeng Q."/>
            <person name="Chapman S."/>
            <person name="Gujja S."/>
            <person name="Saif S."/>
            <person name="Birren B."/>
        </authorList>
    </citation>
    <scope>NUCLEOTIDE SEQUENCE</scope>
    <source>
        <strain evidence="5">CBS 10118</strain>
    </source>
</reference>
<dbReference type="Pfam" id="PF02894">
    <property type="entry name" value="GFO_IDH_MocA_C"/>
    <property type="match status" value="1"/>
</dbReference>
<accession>A0A1B9G633</accession>